<comment type="caution">
    <text evidence="8">The sequence shown here is derived from an EMBL/GenBank/DDBJ whole genome shotgun (WGS) entry which is preliminary data.</text>
</comment>
<dbReference type="PROSITE" id="PS50885">
    <property type="entry name" value="HAMP"/>
    <property type="match status" value="1"/>
</dbReference>
<feature type="transmembrane region" description="Helical" evidence="5">
    <location>
        <begin position="145"/>
        <end position="167"/>
    </location>
</feature>
<dbReference type="SUPFAM" id="SSF58104">
    <property type="entry name" value="Methyl-accepting chemotaxis protein (MCP) signaling domain"/>
    <property type="match status" value="1"/>
</dbReference>
<dbReference type="InterPro" id="IPR004090">
    <property type="entry name" value="Chemotax_Me-accpt_rcpt"/>
</dbReference>
<evidence type="ECO:0000313" key="8">
    <source>
        <dbReference type="EMBL" id="EEW26786.1"/>
    </source>
</evidence>
<dbReference type="PANTHER" id="PTHR43531">
    <property type="entry name" value="PROTEIN ICFG"/>
    <property type="match status" value="1"/>
</dbReference>
<dbReference type="Gene3D" id="1.10.287.950">
    <property type="entry name" value="Methyl-accepting chemotaxis protein"/>
    <property type="match status" value="1"/>
</dbReference>
<feature type="transmembrane region" description="Helical" evidence="5">
    <location>
        <begin position="96"/>
        <end position="125"/>
    </location>
</feature>
<evidence type="ECO:0000313" key="9">
    <source>
        <dbReference type="Proteomes" id="UP000010121"/>
    </source>
</evidence>
<dbReference type="InterPro" id="IPR004089">
    <property type="entry name" value="MCPsignal_dom"/>
</dbReference>
<feature type="domain" description="Methyl-accepting transducer" evidence="6">
    <location>
        <begin position="256"/>
        <end position="485"/>
    </location>
</feature>
<evidence type="ECO:0000256" key="5">
    <source>
        <dbReference type="SAM" id="Phobius"/>
    </source>
</evidence>
<evidence type="ECO:0000259" key="7">
    <source>
        <dbReference type="PROSITE" id="PS50885"/>
    </source>
</evidence>
<dbReference type="SMART" id="SM00283">
    <property type="entry name" value="MA"/>
    <property type="match status" value="1"/>
</dbReference>
<keyword evidence="5" id="KW-1133">Transmembrane helix</keyword>
<dbReference type="GO" id="GO:0004888">
    <property type="term" value="F:transmembrane signaling receptor activity"/>
    <property type="evidence" value="ECO:0007669"/>
    <property type="project" value="InterPro"/>
</dbReference>
<name>C8RW43_9RHOB</name>
<evidence type="ECO:0000256" key="3">
    <source>
        <dbReference type="ARBA" id="ARBA00029447"/>
    </source>
</evidence>
<dbReference type="GO" id="GO:0006935">
    <property type="term" value="P:chemotaxis"/>
    <property type="evidence" value="ECO:0007669"/>
    <property type="project" value="UniProtKB-KW"/>
</dbReference>
<feature type="transmembrane region" description="Helical" evidence="5">
    <location>
        <begin position="12"/>
        <end position="32"/>
    </location>
</feature>
<dbReference type="AlphaFoldDB" id="C8RW43"/>
<dbReference type="EMBL" id="ACYY01000001">
    <property type="protein sequence ID" value="EEW26786.1"/>
    <property type="molecule type" value="Genomic_DNA"/>
</dbReference>
<evidence type="ECO:0000256" key="1">
    <source>
        <dbReference type="ARBA" id="ARBA00004370"/>
    </source>
</evidence>
<dbReference type="eggNOG" id="COG0840">
    <property type="taxonomic scope" value="Bacteria"/>
</dbReference>
<keyword evidence="5" id="KW-0812">Transmembrane</keyword>
<dbReference type="GO" id="GO:0007165">
    <property type="term" value="P:signal transduction"/>
    <property type="evidence" value="ECO:0007669"/>
    <property type="project" value="UniProtKB-KW"/>
</dbReference>
<dbReference type="InterPro" id="IPR003660">
    <property type="entry name" value="HAMP_dom"/>
</dbReference>
<comment type="similarity">
    <text evidence="3">Belongs to the methyl-accepting chemotaxis (MCP) protein family.</text>
</comment>
<sequence>MIATIDDLQKRALFYAVILLWAHVPLVGALGVVLGKGGLIEAAMLALVAGLVTFEKWRLGPALAVQMAASAGLAVAVSTIVYMLRGHPWQADSHMIFFAAFALTAVFCDWRPIVTYASVIAVHHLVLNFTFTEAVFPGEASLGRVTLHAVVLVVQTVPLIWLSMVLARMFQTSDALLCQANESQQEAMNSAESLTKEREALQNVVQSLSCGLRDLSVGNLTRPISDAFAAGYDALRTDFNTTLEKLSDTIAQVVDASQSIRARSNEISTASEDLSRRTENQAAALEETAAALDELTASVKSAADGAREVEGIVHQARKEAEASSAVVEGAVAAMSEIERSSQQISQIIGSIDDIAFQTNLLALNAGVEAARAGDAGKGFAVVASEVRALAQRSSAAAKEIKTLIGTSAQHVGRGVEQVGKAGEALHNIVGSVASISTLVSNIAVGATEQSTGLAEINIGVTQLDQVTQQNAAMVEETTAASHALSQDATGLATIVSKFKVGQGTENQGRIVALSAFKRHTRSDVDITEIATAEDQAAQAQKVTGTNGNALWKDF</sequence>
<dbReference type="GO" id="GO:0016020">
    <property type="term" value="C:membrane"/>
    <property type="evidence" value="ECO:0007669"/>
    <property type="project" value="UniProtKB-SubCell"/>
</dbReference>
<evidence type="ECO:0000256" key="2">
    <source>
        <dbReference type="ARBA" id="ARBA00022500"/>
    </source>
</evidence>
<comment type="subcellular location">
    <subcellularLocation>
        <location evidence="1">Membrane</location>
    </subcellularLocation>
</comment>
<dbReference type="CDD" id="cd11386">
    <property type="entry name" value="MCP_signal"/>
    <property type="match status" value="1"/>
</dbReference>
<dbReference type="Proteomes" id="UP000010121">
    <property type="component" value="Unassembled WGS sequence"/>
</dbReference>
<dbReference type="PANTHER" id="PTHR43531:SF11">
    <property type="entry name" value="METHYL-ACCEPTING CHEMOTAXIS PROTEIN 3"/>
    <property type="match status" value="1"/>
</dbReference>
<keyword evidence="9" id="KW-1185">Reference proteome</keyword>
<feature type="transmembrane region" description="Helical" evidence="5">
    <location>
        <begin position="63"/>
        <end position="84"/>
    </location>
</feature>
<keyword evidence="2" id="KW-0145">Chemotaxis</keyword>
<dbReference type="RefSeq" id="WP_008026800.1">
    <property type="nucleotide sequence ID" value="NZ_ACYY01000001.1"/>
</dbReference>
<gene>
    <name evidence="8" type="ORF">Rsw2DRAFT_0021</name>
</gene>
<keyword evidence="4" id="KW-0807">Transducer</keyword>
<proteinExistence type="inferred from homology"/>
<organism evidence="8 9">
    <name type="scientific">Rhodobacter ferrooxidans</name>
    <dbReference type="NCBI Taxonomy" id="371731"/>
    <lineage>
        <taxon>Bacteria</taxon>
        <taxon>Pseudomonadati</taxon>
        <taxon>Pseudomonadota</taxon>
        <taxon>Alphaproteobacteria</taxon>
        <taxon>Rhodobacterales</taxon>
        <taxon>Rhodobacter group</taxon>
        <taxon>Rhodobacter</taxon>
    </lineage>
</organism>
<keyword evidence="5" id="KW-0472">Membrane</keyword>
<reference evidence="8 9" key="1">
    <citation type="submission" date="2009-08" db="EMBL/GenBank/DDBJ databases">
        <title>The draft genome of Rhodobacter sp. SW2.</title>
        <authorList>
            <consortium name="US DOE Joint Genome Institute (JGI-PGF)"/>
            <person name="Lucas S."/>
            <person name="Copeland A."/>
            <person name="Lapidus A."/>
            <person name="Glavina del Rio T."/>
            <person name="Tice H."/>
            <person name="Bruce D."/>
            <person name="Goodwin L."/>
            <person name="Pitluck S."/>
            <person name="Larimer F."/>
            <person name="Land M.L."/>
            <person name="Hauser L."/>
            <person name="Emerson D."/>
        </authorList>
    </citation>
    <scope>NUCLEOTIDE SEQUENCE [LARGE SCALE GENOMIC DNA]</scope>
    <source>
        <strain evidence="8 9">SW2</strain>
    </source>
</reference>
<accession>C8RW43</accession>
<evidence type="ECO:0000259" key="6">
    <source>
        <dbReference type="PROSITE" id="PS50111"/>
    </source>
</evidence>
<dbReference type="FunFam" id="1.10.287.950:FF:000001">
    <property type="entry name" value="Methyl-accepting chemotaxis sensory transducer"/>
    <property type="match status" value="1"/>
</dbReference>
<dbReference type="Pfam" id="PF00015">
    <property type="entry name" value="MCPsignal"/>
    <property type="match status" value="1"/>
</dbReference>
<dbReference type="PRINTS" id="PR00260">
    <property type="entry name" value="CHEMTRNSDUCR"/>
</dbReference>
<dbReference type="PROSITE" id="PS50111">
    <property type="entry name" value="CHEMOTAXIS_TRANSDUC_2"/>
    <property type="match status" value="1"/>
</dbReference>
<dbReference type="InterPro" id="IPR051310">
    <property type="entry name" value="MCP_chemotaxis"/>
</dbReference>
<dbReference type="STRING" id="371731.Rsw2DRAFT_0021"/>
<protein>
    <submittedName>
        <fullName evidence="8">Methyl-accepting chemotaxis sensory transducer</fullName>
    </submittedName>
</protein>
<dbReference type="OrthoDB" id="8482111at2"/>
<feature type="domain" description="HAMP" evidence="7">
    <location>
        <begin position="199"/>
        <end position="251"/>
    </location>
</feature>
<evidence type="ECO:0000256" key="4">
    <source>
        <dbReference type="PROSITE-ProRule" id="PRU00284"/>
    </source>
</evidence>